<evidence type="ECO:0000313" key="2">
    <source>
        <dbReference type="EMBL" id="MDF0592183.1"/>
    </source>
</evidence>
<feature type="compositionally biased region" description="Acidic residues" evidence="1">
    <location>
        <begin position="199"/>
        <end position="209"/>
    </location>
</feature>
<feature type="compositionally biased region" description="Pro residues" evidence="1">
    <location>
        <begin position="296"/>
        <end position="307"/>
    </location>
</feature>
<protein>
    <submittedName>
        <fullName evidence="2">Uncharacterized protein</fullName>
    </submittedName>
</protein>
<name>A0ABT5XC11_9EURY</name>
<sequence>MDVSYSVWREVAAERETVSGESFSFLFDRRYTNRLNRMSRVFFEAYARATREVAEEEDRFPSLSEIESRMDSGAIYAYKDRLMRSTGFFEEVKISGISYLIPKARRFVDETGTYTDLILDLENGEVVLPKRDKPSAGPRTEESGPEGDETEGEEEDLEEGSEGLVEGEPPAPPEGFDVGRGEEPDRPTAPSAEEAEPRGEDEDEAADGEDERRPPGAEEAGAKEEARPQPVAPPEEPPLEPEEKKAEGTMGAEIPTVKTSEAAEDETEPVAFVEMEKPEEIFGPQASGVEREPPADKTPPPAFQPRNPPKRPEKGSGGWWRDKKALVIAGIGLLLIVAGFYLWPSEAPEPPAIPPPPSDFVSYSAYLTNASGNSYLNLDITNPKGLESKVELVLPPDVDKSISATGGIVTIYYTNNTVIQLVSSNNASVSVALTDEYILVPVTFNLAIPEGYESSVLVYDKDYRVSRTNSTINLWSNTTADPLEFDQIYNAKRASGGPGTEERGPENATAGPPTGPPGPQT</sequence>
<gene>
    <name evidence="2" type="ORF">P0O24_01095</name>
</gene>
<dbReference type="RefSeq" id="WP_316967892.1">
    <property type="nucleotide sequence ID" value="NZ_JARFPL010000002.1"/>
</dbReference>
<evidence type="ECO:0000313" key="3">
    <source>
        <dbReference type="Proteomes" id="UP001215956"/>
    </source>
</evidence>
<reference evidence="2 3" key="1">
    <citation type="submission" date="2023-03" db="EMBL/GenBank/DDBJ databases">
        <title>Whole genome sequencing of Methanotrichaceae archaeon M04Ac.</title>
        <authorList>
            <person name="Khomyakova M.A."/>
            <person name="Merkel A.Y."/>
            <person name="Slobodkin A.I."/>
        </authorList>
    </citation>
    <scope>NUCLEOTIDE SEQUENCE [LARGE SCALE GENOMIC DNA]</scope>
    <source>
        <strain evidence="2 3">M04Ac</strain>
    </source>
</reference>
<feature type="compositionally biased region" description="Basic and acidic residues" evidence="1">
    <location>
        <begin position="210"/>
        <end position="227"/>
    </location>
</feature>
<dbReference type="Proteomes" id="UP001215956">
    <property type="component" value="Unassembled WGS sequence"/>
</dbReference>
<accession>A0ABT5XC11</accession>
<feature type="compositionally biased region" description="Acidic residues" evidence="1">
    <location>
        <begin position="143"/>
        <end position="161"/>
    </location>
</feature>
<comment type="caution">
    <text evidence="2">The sequence shown here is derived from an EMBL/GenBank/DDBJ whole genome shotgun (WGS) entry which is preliminary data.</text>
</comment>
<dbReference type="EMBL" id="JARFPL010000002">
    <property type="protein sequence ID" value="MDF0592183.1"/>
    <property type="molecule type" value="Genomic_DNA"/>
</dbReference>
<feature type="compositionally biased region" description="Basic and acidic residues" evidence="1">
    <location>
        <begin position="177"/>
        <end position="186"/>
    </location>
</feature>
<feature type="region of interest" description="Disordered" evidence="1">
    <location>
        <begin position="128"/>
        <end position="318"/>
    </location>
</feature>
<proteinExistence type="predicted"/>
<keyword evidence="3" id="KW-1185">Reference proteome</keyword>
<organism evidence="2 3">
    <name type="scientific">Candidatus Methanocrinis alkalitolerans</name>
    <dbReference type="NCBI Taxonomy" id="3033395"/>
    <lineage>
        <taxon>Archaea</taxon>
        <taxon>Methanobacteriati</taxon>
        <taxon>Methanobacteriota</taxon>
        <taxon>Stenosarchaea group</taxon>
        <taxon>Methanomicrobia</taxon>
        <taxon>Methanotrichales</taxon>
        <taxon>Methanotrichaceae</taxon>
        <taxon>Methanocrinis</taxon>
    </lineage>
</organism>
<feature type="compositionally biased region" description="Basic and acidic residues" evidence="1">
    <location>
        <begin position="128"/>
        <end position="142"/>
    </location>
</feature>
<feature type="region of interest" description="Disordered" evidence="1">
    <location>
        <begin position="488"/>
        <end position="521"/>
    </location>
</feature>
<evidence type="ECO:0000256" key="1">
    <source>
        <dbReference type="SAM" id="MobiDB-lite"/>
    </source>
</evidence>